<keyword evidence="5" id="KW-0505">Motor protein</keyword>
<dbReference type="PANTHER" id="PTHR21255">
    <property type="entry name" value="T-COMPLEX-ASSOCIATED-TESTIS-EXPRESSED 1/ DYNEIN LIGHT CHAIN"/>
    <property type="match status" value="1"/>
</dbReference>
<dbReference type="GO" id="GO:0005874">
    <property type="term" value="C:microtubule"/>
    <property type="evidence" value="ECO:0007669"/>
    <property type="project" value="UniProtKB-KW"/>
</dbReference>
<evidence type="ECO:0000256" key="4">
    <source>
        <dbReference type="ARBA" id="ARBA00023017"/>
    </source>
</evidence>
<dbReference type="Proteomes" id="UP000070544">
    <property type="component" value="Unassembled WGS sequence"/>
</dbReference>
<dbReference type="OMA" id="VNQWTSA"/>
<reference evidence="7 8" key="1">
    <citation type="journal article" date="2015" name="Genome Biol. Evol.">
        <title>Phylogenomic analyses indicate that early fungi evolved digesting cell walls of algal ancestors of land plants.</title>
        <authorList>
            <person name="Chang Y."/>
            <person name="Wang S."/>
            <person name="Sekimoto S."/>
            <person name="Aerts A.L."/>
            <person name="Choi C."/>
            <person name="Clum A."/>
            <person name="LaButti K.M."/>
            <person name="Lindquist E.A."/>
            <person name="Yee Ngan C."/>
            <person name="Ohm R.A."/>
            <person name="Salamov A.A."/>
            <person name="Grigoriev I.V."/>
            <person name="Spatafora J.W."/>
            <person name="Berbee M.L."/>
        </authorList>
    </citation>
    <scope>NUCLEOTIDE SEQUENCE [LARGE SCALE GENOMIC DNA]</scope>
    <source>
        <strain evidence="7 8">JEL478</strain>
    </source>
</reference>
<dbReference type="STRING" id="1344416.A0A138ZZM8"/>
<dbReference type="Pfam" id="PF03645">
    <property type="entry name" value="Tctex-1"/>
    <property type="match status" value="1"/>
</dbReference>
<dbReference type="FunFam" id="3.30.1140.40:FF:000001">
    <property type="entry name" value="Dynein light chain Tctex-type 1"/>
    <property type="match status" value="1"/>
</dbReference>
<evidence type="ECO:0000313" key="8">
    <source>
        <dbReference type="Proteomes" id="UP000070544"/>
    </source>
</evidence>
<sequence length="114" mass="12772">MEEPQTTEEQKSFVVDEVTAILKEAVESTLQNQAYHHGKVAQWNSNVVEQALKKLSGLNKPFKYVVTCLIMQRNGAGLHCASSCYWDNATDGSATFKYESKTMYVIVNVYGMSL</sequence>
<keyword evidence="4" id="KW-0243">Dynein</keyword>
<gene>
    <name evidence="7" type="ORF">M427DRAFT_140180</name>
</gene>
<proteinExistence type="predicted"/>
<dbReference type="EMBL" id="KQ965842">
    <property type="protein sequence ID" value="KXS09959.1"/>
    <property type="molecule type" value="Genomic_DNA"/>
</dbReference>
<dbReference type="AlphaFoldDB" id="A0A138ZZM8"/>
<keyword evidence="3" id="KW-0493">Microtubule</keyword>
<dbReference type="GO" id="GO:0007018">
    <property type="term" value="P:microtubule-based movement"/>
    <property type="evidence" value="ECO:0007669"/>
    <property type="project" value="TreeGrafter"/>
</dbReference>
<evidence type="ECO:0000256" key="5">
    <source>
        <dbReference type="ARBA" id="ARBA00023175"/>
    </source>
</evidence>
<dbReference type="InterPro" id="IPR038586">
    <property type="entry name" value="Tctex-1-like_sf"/>
</dbReference>
<comment type="subcellular location">
    <subcellularLocation>
        <location evidence="1">Cytoplasm</location>
        <location evidence="1">Cytoskeleton</location>
    </subcellularLocation>
</comment>
<dbReference type="InterPro" id="IPR005334">
    <property type="entry name" value="Tctex-1-like"/>
</dbReference>
<name>A0A138ZZM8_GONPJ</name>
<keyword evidence="6" id="KW-0206">Cytoskeleton</keyword>
<evidence type="ECO:0000256" key="6">
    <source>
        <dbReference type="ARBA" id="ARBA00023212"/>
    </source>
</evidence>
<accession>A0A138ZZM8</accession>
<dbReference type="GO" id="GO:0005868">
    <property type="term" value="C:cytoplasmic dynein complex"/>
    <property type="evidence" value="ECO:0007669"/>
    <property type="project" value="TreeGrafter"/>
</dbReference>
<keyword evidence="8" id="KW-1185">Reference proteome</keyword>
<organism evidence="7 8">
    <name type="scientific">Gonapodya prolifera (strain JEL478)</name>
    <name type="common">Monoblepharis prolifera</name>
    <dbReference type="NCBI Taxonomy" id="1344416"/>
    <lineage>
        <taxon>Eukaryota</taxon>
        <taxon>Fungi</taxon>
        <taxon>Fungi incertae sedis</taxon>
        <taxon>Chytridiomycota</taxon>
        <taxon>Chytridiomycota incertae sedis</taxon>
        <taxon>Monoblepharidomycetes</taxon>
        <taxon>Monoblepharidales</taxon>
        <taxon>Gonapodyaceae</taxon>
        <taxon>Gonapodya</taxon>
    </lineage>
</organism>
<keyword evidence="2" id="KW-0963">Cytoplasm</keyword>
<dbReference type="CDD" id="cd21455">
    <property type="entry name" value="DLC-like_DYNLT1_DYNLT3"/>
    <property type="match status" value="1"/>
</dbReference>
<dbReference type="GO" id="GO:0005737">
    <property type="term" value="C:cytoplasm"/>
    <property type="evidence" value="ECO:0007669"/>
    <property type="project" value="TreeGrafter"/>
</dbReference>
<evidence type="ECO:0000313" key="7">
    <source>
        <dbReference type="EMBL" id="KXS09959.1"/>
    </source>
</evidence>
<evidence type="ECO:0000256" key="2">
    <source>
        <dbReference type="ARBA" id="ARBA00022490"/>
    </source>
</evidence>
<dbReference type="PANTHER" id="PTHR21255:SF4">
    <property type="entry name" value="DYNEIN LIGHT CHAIN TCTEX-TYPE"/>
    <property type="match status" value="1"/>
</dbReference>
<dbReference type="Gene3D" id="3.30.1140.40">
    <property type="entry name" value="Tctex-1"/>
    <property type="match status" value="1"/>
</dbReference>
<dbReference type="GO" id="GO:0045505">
    <property type="term" value="F:dynein intermediate chain binding"/>
    <property type="evidence" value="ECO:0007669"/>
    <property type="project" value="TreeGrafter"/>
</dbReference>
<evidence type="ECO:0000256" key="1">
    <source>
        <dbReference type="ARBA" id="ARBA00004245"/>
    </source>
</evidence>
<protein>
    <submittedName>
        <fullName evidence="7">Tctex-1</fullName>
    </submittedName>
</protein>
<dbReference type="OrthoDB" id="10059120at2759"/>
<evidence type="ECO:0000256" key="3">
    <source>
        <dbReference type="ARBA" id="ARBA00022701"/>
    </source>
</evidence>